<keyword evidence="4 10" id="KW-0808">Transferase</keyword>
<evidence type="ECO:0000256" key="2">
    <source>
        <dbReference type="ARBA" id="ARBA00005051"/>
    </source>
</evidence>
<dbReference type="eggNOG" id="COG0801">
    <property type="taxonomic scope" value="Bacteria"/>
</dbReference>
<dbReference type="HOGENOM" id="CLU_097916_3_0_3"/>
<dbReference type="Proteomes" id="UP000010474">
    <property type="component" value="Chromosome"/>
</dbReference>
<accession>K9ZKI1</accession>
<dbReference type="Gene3D" id="3.30.70.560">
    <property type="entry name" value="7,8-Dihydro-6-hydroxymethylpterin-pyrophosphokinase HPPK"/>
    <property type="match status" value="1"/>
</dbReference>
<evidence type="ECO:0000256" key="1">
    <source>
        <dbReference type="ARBA" id="ARBA00000198"/>
    </source>
</evidence>
<evidence type="ECO:0000256" key="8">
    <source>
        <dbReference type="ARBA" id="ARBA00022909"/>
    </source>
</evidence>
<keyword evidence="8" id="KW-0289">Folate biosynthesis</keyword>
<evidence type="ECO:0000256" key="7">
    <source>
        <dbReference type="ARBA" id="ARBA00022840"/>
    </source>
</evidence>
<evidence type="ECO:0000256" key="6">
    <source>
        <dbReference type="ARBA" id="ARBA00022777"/>
    </source>
</evidence>
<proteinExistence type="predicted"/>
<comment type="catalytic activity">
    <reaction evidence="1">
        <text>6-hydroxymethyl-7,8-dihydropterin + ATP = (7,8-dihydropterin-6-yl)methyl diphosphate + AMP + H(+)</text>
        <dbReference type="Rhea" id="RHEA:11412"/>
        <dbReference type="ChEBI" id="CHEBI:15378"/>
        <dbReference type="ChEBI" id="CHEBI:30616"/>
        <dbReference type="ChEBI" id="CHEBI:44841"/>
        <dbReference type="ChEBI" id="CHEBI:72950"/>
        <dbReference type="ChEBI" id="CHEBI:456215"/>
        <dbReference type="EC" id="2.7.6.3"/>
    </reaction>
</comment>
<keyword evidence="7" id="KW-0067">ATP-binding</keyword>
<sequence>MSTGKKWLRSPSISSKSAIPAATVAIALGSNMGDPQKILDAALETLAQTPGIIIQAKSSWYITKAIGPPQPDYLNGCAILQVSMLPQKLLATLLAIEQKFGRVRQQHWGPRTLDLDLLLYDNLILNQPNLQIPHPGMSKRAFVLVPLAEIAPNWIEPVSGRVIQDLLKEVDTYDVHLCNEGKLKLPSFKAEEP</sequence>
<dbReference type="GO" id="GO:0046654">
    <property type="term" value="P:tetrahydrofolate biosynthetic process"/>
    <property type="evidence" value="ECO:0007669"/>
    <property type="project" value="UniProtKB-UniPathway"/>
</dbReference>
<comment type="pathway">
    <text evidence="2">Cofactor biosynthesis; tetrahydrofolate biosynthesis; 2-amino-4-hydroxy-6-hydroxymethyl-7,8-dihydropteridine diphosphate from 7,8-dihydroneopterin triphosphate: step 4/4.</text>
</comment>
<evidence type="ECO:0000256" key="4">
    <source>
        <dbReference type="ARBA" id="ARBA00022679"/>
    </source>
</evidence>
<dbReference type="InterPro" id="IPR035907">
    <property type="entry name" value="Hppk_sf"/>
</dbReference>
<evidence type="ECO:0000313" key="10">
    <source>
        <dbReference type="EMBL" id="AFZ59743.1"/>
    </source>
</evidence>
<gene>
    <name evidence="10" type="ordered locus">Anacy_4382</name>
</gene>
<dbReference type="RefSeq" id="WP_015216359.1">
    <property type="nucleotide sequence ID" value="NC_019771.1"/>
</dbReference>
<dbReference type="CDD" id="cd00483">
    <property type="entry name" value="HPPK"/>
    <property type="match status" value="1"/>
</dbReference>
<dbReference type="EMBL" id="CP003659">
    <property type="protein sequence ID" value="AFZ59743.1"/>
    <property type="molecule type" value="Genomic_DNA"/>
</dbReference>
<evidence type="ECO:0000259" key="9">
    <source>
        <dbReference type="PROSITE" id="PS00794"/>
    </source>
</evidence>
<dbReference type="KEGG" id="acy:Anacy_4382"/>
<dbReference type="GO" id="GO:0003848">
    <property type="term" value="F:2-amino-4-hydroxy-6-hydroxymethyldihydropteridine diphosphokinase activity"/>
    <property type="evidence" value="ECO:0007669"/>
    <property type="project" value="UniProtKB-EC"/>
</dbReference>
<keyword evidence="11" id="KW-1185">Reference proteome</keyword>
<dbReference type="STRING" id="272123.Anacy_4382"/>
<dbReference type="OrthoDB" id="9808041at2"/>
<dbReference type="InterPro" id="IPR000550">
    <property type="entry name" value="Hppk"/>
</dbReference>
<reference evidence="11" key="1">
    <citation type="journal article" date="2013" name="Proc. Natl. Acad. Sci. U.S.A.">
        <title>Improving the coverage of the cyanobacterial phylum using diversity-driven genome sequencing.</title>
        <authorList>
            <person name="Shih P.M."/>
            <person name="Wu D."/>
            <person name="Latifi A."/>
            <person name="Axen S.D."/>
            <person name="Fewer D.P."/>
            <person name="Talla E."/>
            <person name="Calteau A."/>
            <person name="Cai F."/>
            <person name="Tandeau de Marsac N."/>
            <person name="Rippka R."/>
            <person name="Herdman M."/>
            <person name="Sivonen K."/>
            <person name="Coursin T."/>
            <person name="Laurent T."/>
            <person name="Goodwin L."/>
            <person name="Nolan M."/>
            <person name="Davenport K.W."/>
            <person name="Han C.S."/>
            <person name="Rubin E.M."/>
            <person name="Eisen J.A."/>
            <person name="Woyke T."/>
            <person name="Gugger M."/>
            <person name="Kerfeld C.A."/>
        </authorList>
    </citation>
    <scope>NUCLEOTIDE SEQUENCE [LARGE SCALE GENOMIC DNA]</scope>
    <source>
        <strain evidence="11">ATCC 27899 / PCC 7122</strain>
    </source>
</reference>
<name>K9ZKI1_ANACC</name>
<dbReference type="AlphaFoldDB" id="K9ZKI1"/>
<keyword evidence="5" id="KW-0547">Nucleotide-binding</keyword>
<dbReference type="UniPathway" id="UPA00077">
    <property type="reaction ID" value="UER00155"/>
</dbReference>
<dbReference type="PANTHER" id="PTHR43071">
    <property type="entry name" value="2-AMINO-4-HYDROXY-6-HYDROXYMETHYLDIHYDROPTERIDINE PYROPHOSPHOKINASE"/>
    <property type="match status" value="1"/>
</dbReference>
<evidence type="ECO:0000256" key="5">
    <source>
        <dbReference type="ARBA" id="ARBA00022741"/>
    </source>
</evidence>
<feature type="domain" description="7,8-dihydro-6-hydroxymethylpterin-pyrophosphokinase" evidence="9">
    <location>
        <begin position="107"/>
        <end position="118"/>
    </location>
</feature>
<dbReference type="PANTHER" id="PTHR43071:SF1">
    <property type="entry name" value="2-AMINO-4-HYDROXY-6-HYDROXYMETHYLDIHYDROPTERIDINE PYROPHOSPHOKINASE"/>
    <property type="match status" value="1"/>
</dbReference>
<dbReference type="PROSITE" id="PS00794">
    <property type="entry name" value="HPPK"/>
    <property type="match status" value="1"/>
</dbReference>
<keyword evidence="6" id="KW-0418">Kinase</keyword>
<protein>
    <recommendedName>
        <fullName evidence="3">2-amino-4-hydroxy-6-hydroxymethyldihydropteridine diphosphokinase</fullName>
        <ecNumber evidence="3">2.7.6.3</ecNumber>
    </recommendedName>
</protein>
<organism evidence="10 11">
    <name type="scientific">Anabaena cylindrica (strain ATCC 27899 / PCC 7122)</name>
    <dbReference type="NCBI Taxonomy" id="272123"/>
    <lineage>
        <taxon>Bacteria</taxon>
        <taxon>Bacillati</taxon>
        <taxon>Cyanobacteriota</taxon>
        <taxon>Cyanophyceae</taxon>
        <taxon>Nostocales</taxon>
        <taxon>Nostocaceae</taxon>
        <taxon>Anabaena</taxon>
    </lineage>
</organism>
<dbReference type="PATRIC" id="fig|272123.3.peg.4776"/>
<evidence type="ECO:0000256" key="3">
    <source>
        <dbReference type="ARBA" id="ARBA00013253"/>
    </source>
</evidence>
<dbReference type="GO" id="GO:0005524">
    <property type="term" value="F:ATP binding"/>
    <property type="evidence" value="ECO:0007669"/>
    <property type="project" value="UniProtKB-KW"/>
</dbReference>
<dbReference type="EC" id="2.7.6.3" evidence="3"/>
<dbReference type="NCBIfam" id="TIGR01498">
    <property type="entry name" value="folK"/>
    <property type="match status" value="1"/>
</dbReference>
<dbReference type="GO" id="GO:0046656">
    <property type="term" value="P:folic acid biosynthetic process"/>
    <property type="evidence" value="ECO:0007669"/>
    <property type="project" value="UniProtKB-KW"/>
</dbReference>
<dbReference type="GO" id="GO:0016301">
    <property type="term" value="F:kinase activity"/>
    <property type="evidence" value="ECO:0007669"/>
    <property type="project" value="UniProtKB-KW"/>
</dbReference>
<dbReference type="Pfam" id="PF01288">
    <property type="entry name" value="HPPK"/>
    <property type="match status" value="1"/>
</dbReference>
<dbReference type="SUPFAM" id="SSF55083">
    <property type="entry name" value="6-hydroxymethyl-7,8-dihydropterin pyrophosphokinase, HPPK"/>
    <property type="match status" value="1"/>
</dbReference>
<evidence type="ECO:0000313" key="11">
    <source>
        <dbReference type="Proteomes" id="UP000010474"/>
    </source>
</evidence>